<evidence type="ECO:0000256" key="2">
    <source>
        <dbReference type="ARBA" id="ARBA00012438"/>
    </source>
</evidence>
<evidence type="ECO:0000256" key="7">
    <source>
        <dbReference type="ARBA" id="ARBA00022840"/>
    </source>
</evidence>
<keyword evidence="6" id="KW-0418">Kinase</keyword>
<dbReference type="SUPFAM" id="SSF55874">
    <property type="entry name" value="ATPase domain of HSP90 chaperone/DNA topoisomerase II/histidine kinase"/>
    <property type="match status" value="1"/>
</dbReference>
<evidence type="ECO:0000313" key="13">
    <source>
        <dbReference type="EMBL" id="QJW99863.1"/>
    </source>
</evidence>
<dbReference type="GO" id="GO:0005524">
    <property type="term" value="F:ATP binding"/>
    <property type="evidence" value="ECO:0007669"/>
    <property type="project" value="UniProtKB-KW"/>
</dbReference>
<keyword evidence="14" id="KW-1185">Reference proteome</keyword>
<keyword evidence="5" id="KW-0547">Nucleotide-binding</keyword>
<reference evidence="14" key="1">
    <citation type="submission" date="2020-05" db="EMBL/GenBank/DDBJ databases">
        <title>Frigoriglobus tundricola gen. nov., sp. nov., a psychrotolerant cellulolytic planctomycete of the family Gemmataceae with two divergent copies of 16S rRNA gene.</title>
        <authorList>
            <person name="Kulichevskaya I.S."/>
            <person name="Ivanova A.A."/>
            <person name="Naumoff D.G."/>
            <person name="Beletsky A.V."/>
            <person name="Rijpstra W.I.C."/>
            <person name="Sinninghe Damste J.S."/>
            <person name="Mardanov A.V."/>
            <person name="Ravin N.V."/>
            <person name="Dedysh S.N."/>
        </authorList>
    </citation>
    <scope>NUCLEOTIDE SEQUENCE [LARGE SCALE GENOMIC DNA]</scope>
    <source>
        <strain evidence="14">PL17</strain>
    </source>
</reference>
<dbReference type="InterPro" id="IPR004358">
    <property type="entry name" value="Sig_transdc_His_kin-like_C"/>
</dbReference>
<dbReference type="CDD" id="cd00082">
    <property type="entry name" value="HisKA"/>
    <property type="match status" value="1"/>
</dbReference>
<dbReference type="Pfam" id="PF02518">
    <property type="entry name" value="HATPase_c"/>
    <property type="match status" value="1"/>
</dbReference>
<name>A0A6M5Z2X5_9BACT</name>
<keyword evidence="3" id="KW-0597">Phosphoprotein</keyword>
<accession>A0A6M5Z2X5</accession>
<dbReference type="Gene3D" id="1.10.287.130">
    <property type="match status" value="1"/>
</dbReference>
<feature type="chain" id="PRO_5027093563" description="histidine kinase" evidence="11">
    <location>
        <begin position="22"/>
        <end position="500"/>
    </location>
</feature>
<evidence type="ECO:0000313" key="14">
    <source>
        <dbReference type="Proteomes" id="UP000503447"/>
    </source>
</evidence>
<dbReference type="PANTHER" id="PTHR43065:SF10">
    <property type="entry name" value="PEROXIDE STRESS-ACTIVATED HISTIDINE KINASE MAK3"/>
    <property type="match status" value="1"/>
</dbReference>
<dbReference type="RefSeq" id="WP_227254576.1">
    <property type="nucleotide sequence ID" value="NZ_CP053452.2"/>
</dbReference>
<feature type="domain" description="Histidine kinase" evidence="12">
    <location>
        <begin position="290"/>
        <end position="497"/>
    </location>
</feature>
<sequence>MRAVRVVVVVVVFVASLAALAASSVLALWNSTDELAIQERLRAAAAELAATSHDTAAGLADHPGSVPSESDNRRLAEVARRVLANYPATEGGFYLSRSDQFAGAVMSGVEATPDPLPDDKKSAEKRDPDRKGDKKKDTKKGPPKKEPEPKDGGPAGIGAGRREPPPLETPSIRQQCREAINAEAGWPPLVEVRDVGPSRVAVATAAVGSERPARAAVWVMVRLSGPAQQKADLERLRLANGFSLAGVLLALALATILIGSLQRETRRRAALGEELRKAEHLAVLGRLLAGVAHEVRNPLTAIRSTVQLWERLPAQARTPESLAAVVGSVDRLNELVGRLLLFARAGHEHRRPVDLNAVAAETLELVRAGADEQGVTIESDLAPDLPPVAGAAQAIGQVVLNLVSNALQAMPTGGKLLCRTRRVAGGFIELTVADTGPGVPPHLRDTIFEPFFTTRTDGTGLGLALCREVARQHGGDVTLAPAGGSGATFCLTLPTGGGTR</sequence>
<keyword evidence="7" id="KW-0067">ATP-binding</keyword>
<evidence type="ECO:0000256" key="10">
    <source>
        <dbReference type="SAM" id="Phobius"/>
    </source>
</evidence>
<dbReference type="PROSITE" id="PS50109">
    <property type="entry name" value="HIS_KIN"/>
    <property type="match status" value="1"/>
</dbReference>
<proteinExistence type="predicted"/>
<evidence type="ECO:0000256" key="6">
    <source>
        <dbReference type="ARBA" id="ARBA00022777"/>
    </source>
</evidence>
<dbReference type="PANTHER" id="PTHR43065">
    <property type="entry name" value="SENSOR HISTIDINE KINASE"/>
    <property type="match status" value="1"/>
</dbReference>
<dbReference type="Gene3D" id="3.30.565.10">
    <property type="entry name" value="Histidine kinase-like ATPase, C-terminal domain"/>
    <property type="match status" value="1"/>
</dbReference>
<keyword evidence="4" id="KW-0808">Transferase</keyword>
<dbReference type="GO" id="GO:0000155">
    <property type="term" value="F:phosphorelay sensor kinase activity"/>
    <property type="evidence" value="ECO:0007669"/>
    <property type="project" value="InterPro"/>
</dbReference>
<dbReference type="CDD" id="cd00075">
    <property type="entry name" value="HATPase"/>
    <property type="match status" value="1"/>
</dbReference>
<keyword evidence="10" id="KW-0812">Transmembrane</keyword>
<evidence type="ECO:0000256" key="4">
    <source>
        <dbReference type="ARBA" id="ARBA00022679"/>
    </source>
</evidence>
<evidence type="ECO:0000256" key="11">
    <source>
        <dbReference type="SAM" id="SignalP"/>
    </source>
</evidence>
<feature type="region of interest" description="Disordered" evidence="9">
    <location>
        <begin position="108"/>
        <end position="171"/>
    </location>
</feature>
<evidence type="ECO:0000256" key="9">
    <source>
        <dbReference type="SAM" id="MobiDB-lite"/>
    </source>
</evidence>
<dbReference type="InterPro" id="IPR005467">
    <property type="entry name" value="His_kinase_dom"/>
</dbReference>
<dbReference type="InterPro" id="IPR003594">
    <property type="entry name" value="HATPase_dom"/>
</dbReference>
<evidence type="ECO:0000256" key="1">
    <source>
        <dbReference type="ARBA" id="ARBA00000085"/>
    </source>
</evidence>
<dbReference type="Proteomes" id="UP000503447">
    <property type="component" value="Chromosome"/>
</dbReference>
<dbReference type="Pfam" id="PF00512">
    <property type="entry name" value="HisKA"/>
    <property type="match status" value="1"/>
</dbReference>
<dbReference type="InterPro" id="IPR003661">
    <property type="entry name" value="HisK_dim/P_dom"/>
</dbReference>
<evidence type="ECO:0000256" key="5">
    <source>
        <dbReference type="ARBA" id="ARBA00022741"/>
    </source>
</evidence>
<dbReference type="SMART" id="SM00387">
    <property type="entry name" value="HATPase_c"/>
    <property type="match status" value="1"/>
</dbReference>
<dbReference type="SMART" id="SM00388">
    <property type="entry name" value="HisKA"/>
    <property type="match status" value="1"/>
</dbReference>
<evidence type="ECO:0000256" key="8">
    <source>
        <dbReference type="ARBA" id="ARBA00023012"/>
    </source>
</evidence>
<keyword evidence="10" id="KW-1133">Transmembrane helix</keyword>
<dbReference type="InterPro" id="IPR036890">
    <property type="entry name" value="HATPase_C_sf"/>
</dbReference>
<keyword evidence="8" id="KW-0902">Two-component regulatory system</keyword>
<keyword evidence="10" id="KW-0472">Membrane</keyword>
<evidence type="ECO:0000259" key="12">
    <source>
        <dbReference type="PROSITE" id="PS50109"/>
    </source>
</evidence>
<dbReference type="AlphaFoldDB" id="A0A6M5Z2X5"/>
<keyword evidence="11" id="KW-0732">Signal</keyword>
<gene>
    <name evidence="13" type="ORF">FTUN_7486</name>
</gene>
<dbReference type="SUPFAM" id="SSF47384">
    <property type="entry name" value="Homodimeric domain of signal transducing histidine kinase"/>
    <property type="match status" value="1"/>
</dbReference>
<dbReference type="PRINTS" id="PR00344">
    <property type="entry name" value="BCTRLSENSOR"/>
</dbReference>
<organism evidence="13 14">
    <name type="scientific">Frigoriglobus tundricola</name>
    <dbReference type="NCBI Taxonomy" id="2774151"/>
    <lineage>
        <taxon>Bacteria</taxon>
        <taxon>Pseudomonadati</taxon>
        <taxon>Planctomycetota</taxon>
        <taxon>Planctomycetia</taxon>
        <taxon>Gemmatales</taxon>
        <taxon>Gemmataceae</taxon>
        <taxon>Frigoriglobus</taxon>
    </lineage>
</organism>
<feature type="transmembrane region" description="Helical" evidence="10">
    <location>
        <begin position="238"/>
        <end position="258"/>
    </location>
</feature>
<protein>
    <recommendedName>
        <fullName evidence="2">histidine kinase</fullName>
        <ecNumber evidence="2">2.7.13.3</ecNumber>
    </recommendedName>
</protein>
<dbReference type="InterPro" id="IPR036097">
    <property type="entry name" value="HisK_dim/P_sf"/>
</dbReference>
<comment type="catalytic activity">
    <reaction evidence="1">
        <text>ATP + protein L-histidine = ADP + protein N-phospho-L-histidine.</text>
        <dbReference type="EC" id="2.7.13.3"/>
    </reaction>
</comment>
<dbReference type="EC" id="2.7.13.3" evidence="2"/>
<dbReference type="KEGG" id="ftj:FTUN_7486"/>
<feature type="signal peptide" evidence="11">
    <location>
        <begin position="1"/>
        <end position="21"/>
    </location>
</feature>
<evidence type="ECO:0000256" key="3">
    <source>
        <dbReference type="ARBA" id="ARBA00022553"/>
    </source>
</evidence>
<dbReference type="EMBL" id="CP053452">
    <property type="protein sequence ID" value="QJW99863.1"/>
    <property type="molecule type" value="Genomic_DNA"/>
</dbReference>
<feature type="compositionally biased region" description="Basic and acidic residues" evidence="9">
    <location>
        <begin position="117"/>
        <end position="151"/>
    </location>
</feature>